<organism evidence="2 3">
    <name type="scientific">Sphingobium yanoikuyae</name>
    <name type="common">Sphingomonas yanoikuyae</name>
    <dbReference type="NCBI Taxonomy" id="13690"/>
    <lineage>
        <taxon>Bacteria</taxon>
        <taxon>Pseudomonadati</taxon>
        <taxon>Pseudomonadota</taxon>
        <taxon>Alphaproteobacteria</taxon>
        <taxon>Sphingomonadales</taxon>
        <taxon>Sphingomonadaceae</taxon>
        <taxon>Sphingobium</taxon>
    </lineage>
</organism>
<name>A0A291MUT1_SPHYA</name>
<evidence type="ECO:0000313" key="2">
    <source>
        <dbReference type="EMBL" id="ATI78690.1"/>
    </source>
</evidence>
<sequence>MLLLELNKSDLVRRAPSQAANLGTPGIYQKAKRFFKGTFHEKAPQRMIARGQSGEGDEVRALSPSPQHVSVAA</sequence>
<dbReference type="AlphaFoldDB" id="A0A291MUT1"/>
<dbReference type="Proteomes" id="UP000219422">
    <property type="component" value="Chromosome"/>
</dbReference>
<proteinExistence type="predicted"/>
<dbReference type="EMBL" id="CP023741">
    <property type="protein sequence ID" value="ATI78690.1"/>
    <property type="molecule type" value="Genomic_DNA"/>
</dbReference>
<dbReference type="KEGG" id="sya:A6768_00910"/>
<feature type="compositionally biased region" description="Polar residues" evidence="1">
    <location>
        <begin position="64"/>
        <end position="73"/>
    </location>
</feature>
<evidence type="ECO:0000256" key="1">
    <source>
        <dbReference type="SAM" id="MobiDB-lite"/>
    </source>
</evidence>
<feature type="region of interest" description="Disordered" evidence="1">
    <location>
        <begin position="50"/>
        <end position="73"/>
    </location>
</feature>
<protein>
    <submittedName>
        <fullName evidence="2">Uncharacterized protein</fullName>
    </submittedName>
</protein>
<reference evidence="2 3" key="1">
    <citation type="submission" date="2017-10" db="EMBL/GenBank/DDBJ databases">
        <title>Sphingobium yanoikuyae S72.</title>
        <authorList>
            <person name="Sanchez E."/>
            <person name="Bustos P."/>
            <person name="Mendoza P."/>
            <person name="Guo X."/>
            <person name="Mendoza A."/>
        </authorList>
    </citation>
    <scope>NUCLEOTIDE SEQUENCE [LARGE SCALE GENOMIC DNA]</scope>
    <source>
        <strain evidence="2 3">S72</strain>
    </source>
</reference>
<gene>
    <name evidence="2" type="ORF">A6768_00910</name>
</gene>
<accession>A0A291MUT1</accession>
<evidence type="ECO:0000313" key="3">
    <source>
        <dbReference type="Proteomes" id="UP000219422"/>
    </source>
</evidence>